<proteinExistence type="predicted"/>
<evidence type="ECO:0000259" key="1">
    <source>
        <dbReference type="Pfam" id="PF07734"/>
    </source>
</evidence>
<dbReference type="PANTHER" id="PTHR35546">
    <property type="entry name" value="F-BOX PROTEIN INTERACTION DOMAIN PROTEIN-RELATED"/>
    <property type="match status" value="1"/>
</dbReference>
<keyword evidence="3" id="KW-1185">Reference proteome</keyword>
<organism evidence="2 3">
    <name type="scientific">Populus trichocarpa</name>
    <name type="common">Western balsam poplar</name>
    <name type="synonym">Populus balsamifera subsp. trichocarpa</name>
    <dbReference type="NCBI Taxonomy" id="3694"/>
    <lineage>
        <taxon>Eukaryota</taxon>
        <taxon>Viridiplantae</taxon>
        <taxon>Streptophyta</taxon>
        <taxon>Embryophyta</taxon>
        <taxon>Tracheophyta</taxon>
        <taxon>Spermatophyta</taxon>
        <taxon>Magnoliopsida</taxon>
        <taxon>eudicotyledons</taxon>
        <taxon>Gunneridae</taxon>
        <taxon>Pentapetalae</taxon>
        <taxon>rosids</taxon>
        <taxon>fabids</taxon>
        <taxon>Malpighiales</taxon>
        <taxon>Salicaceae</taxon>
        <taxon>Saliceae</taxon>
        <taxon>Populus</taxon>
    </lineage>
</organism>
<dbReference type="InterPro" id="IPR055290">
    <property type="entry name" value="At3g26010-like"/>
</dbReference>
<evidence type="ECO:0000313" key="3">
    <source>
        <dbReference type="Proteomes" id="UP000006729"/>
    </source>
</evidence>
<accession>B9N9J6</accession>
<name>B9N9J6_POPTR</name>
<dbReference type="InterPro" id="IPR017451">
    <property type="entry name" value="F-box-assoc_interact_dom"/>
</dbReference>
<dbReference type="NCBIfam" id="TIGR01640">
    <property type="entry name" value="F_box_assoc_1"/>
    <property type="match status" value="1"/>
</dbReference>
<dbReference type="Gramene" id="Potri.014G187100.1.v4.1">
    <property type="protein sequence ID" value="Potri.014G187100.1.v4.1"/>
    <property type="gene ID" value="Potri.014G187100.v4.1"/>
</dbReference>
<protein>
    <recommendedName>
        <fullName evidence="1">F-box associated beta-propeller type 1 domain-containing protein</fullName>
    </recommendedName>
</protein>
<dbReference type="AlphaFoldDB" id="B9N9J6"/>
<dbReference type="Pfam" id="PF07734">
    <property type="entry name" value="FBA_1"/>
    <property type="match status" value="1"/>
</dbReference>
<dbReference type="eggNOG" id="ENOG502RZ3N">
    <property type="taxonomic scope" value="Eukaryota"/>
</dbReference>
<reference evidence="2 3" key="1">
    <citation type="journal article" date="2006" name="Science">
        <title>The genome of black cottonwood, Populus trichocarpa (Torr. &amp; Gray).</title>
        <authorList>
            <person name="Tuskan G.A."/>
            <person name="Difazio S."/>
            <person name="Jansson S."/>
            <person name="Bohlmann J."/>
            <person name="Grigoriev I."/>
            <person name="Hellsten U."/>
            <person name="Putnam N."/>
            <person name="Ralph S."/>
            <person name="Rombauts S."/>
            <person name="Salamov A."/>
            <person name="Schein J."/>
            <person name="Sterck L."/>
            <person name="Aerts A."/>
            <person name="Bhalerao R.R."/>
            <person name="Bhalerao R.P."/>
            <person name="Blaudez D."/>
            <person name="Boerjan W."/>
            <person name="Brun A."/>
            <person name="Brunner A."/>
            <person name="Busov V."/>
            <person name="Campbell M."/>
            <person name="Carlson J."/>
            <person name="Chalot M."/>
            <person name="Chapman J."/>
            <person name="Chen G.L."/>
            <person name="Cooper D."/>
            <person name="Coutinho P.M."/>
            <person name="Couturier J."/>
            <person name="Covert S."/>
            <person name="Cronk Q."/>
            <person name="Cunningham R."/>
            <person name="Davis J."/>
            <person name="Degroeve S."/>
            <person name="Dejardin A."/>
            <person name="Depamphilis C."/>
            <person name="Detter J."/>
            <person name="Dirks B."/>
            <person name="Dubchak I."/>
            <person name="Duplessis S."/>
            <person name="Ehlting J."/>
            <person name="Ellis B."/>
            <person name="Gendler K."/>
            <person name="Goodstein D."/>
            <person name="Gribskov M."/>
            <person name="Grimwood J."/>
            <person name="Groover A."/>
            <person name="Gunter L."/>
            <person name="Hamberger B."/>
            <person name="Heinze B."/>
            <person name="Helariutta Y."/>
            <person name="Henrissat B."/>
            <person name="Holligan D."/>
            <person name="Holt R."/>
            <person name="Huang W."/>
            <person name="Islam-Faridi N."/>
            <person name="Jones S."/>
            <person name="Jones-Rhoades M."/>
            <person name="Jorgensen R."/>
            <person name="Joshi C."/>
            <person name="Kangasjarvi J."/>
            <person name="Karlsson J."/>
            <person name="Kelleher C."/>
            <person name="Kirkpatrick R."/>
            <person name="Kirst M."/>
            <person name="Kohler A."/>
            <person name="Kalluri U."/>
            <person name="Larimer F."/>
            <person name="Leebens-Mack J."/>
            <person name="Leple J.C."/>
            <person name="Locascio P."/>
            <person name="Lou Y."/>
            <person name="Lucas S."/>
            <person name="Martin F."/>
            <person name="Montanini B."/>
            <person name="Napoli C."/>
            <person name="Nelson D.R."/>
            <person name="Nelson C."/>
            <person name="Nieminen K."/>
            <person name="Nilsson O."/>
            <person name="Pereda V."/>
            <person name="Peter G."/>
            <person name="Philippe R."/>
            <person name="Pilate G."/>
            <person name="Poliakov A."/>
            <person name="Razumovskaya J."/>
            <person name="Richardson P."/>
            <person name="Rinaldi C."/>
            <person name="Ritland K."/>
            <person name="Rouze P."/>
            <person name="Ryaboy D."/>
            <person name="Schmutz J."/>
            <person name="Schrader J."/>
            <person name="Segerman B."/>
            <person name="Shin H."/>
            <person name="Siddiqui A."/>
            <person name="Sterky F."/>
            <person name="Terry A."/>
            <person name="Tsai C.J."/>
            <person name="Uberbacher E."/>
            <person name="Unneberg P."/>
            <person name="Vahala J."/>
            <person name="Wall K."/>
            <person name="Wessler S."/>
            <person name="Yang G."/>
            <person name="Yin T."/>
            <person name="Douglas C."/>
            <person name="Marra M."/>
            <person name="Sandberg G."/>
            <person name="Van de Peer Y."/>
            <person name="Rokhsar D."/>
        </authorList>
    </citation>
    <scope>NUCLEOTIDE SEQUENCE [LARGE SCALE GENOMIC DNA]</scope>
    <source>
        <strain evidence="3">cv. Nisqually</strain>
    </source>
</reference>
<dbReference type="Proteomes" id="UP000006729">
    <property type="component" value="Chromosome 14"/>
</dbReference>
<evidence type="ECO:0000313" key="2">
    <source>
        <dbReference type="EMBL" id="PNT05672.1"/>
    </source>
</evidence>
<gene>
    <name evidence="2" type="ORF">POPTR_014G187100</name>
</gene>
<dbReference type="HOGENOM" id="CLU_061665_0_0_1"/>
<dbReference type="OMA" id="DENLWHC"/>
<dbReference type="EMBL" id="CM009303">
    <property type="protein sequence ID" value="PNT05672.1"/>
    <property type="molecule type" value="Genomic_DNA"/>
</dbReference>
<sequence>MDLASDLCRDAIYEVLTRSSMETVGKCRLLSKEYNKLTYESLFTKLHGQRTNIVSGFLIQSMIRNEYQISFVSTDTLKTHTQISFDFLPEHVEIVSSTNQGVLLCHTHNKSCYYVCDPSIQQCQKISNPKTRYDTIEFGLMIERSKPLRYKIVRFSKPKFRAHKEFYMYHCIRVELFESATWKWKLLDEVRLPHEESLHRMTKVSVNGSLHWLTWKRNVFTFDVTRERHCLFPLPLPASEENDNKDIRLTEYKGKLAMTCIDRESNFVEVWIMKDHDRKRWNKRHSVNIGVLTRKEPHVSPLAFCNADVMLMGEYYSAMMFFNFKTGYIDMLQLGKGLLHGCFPFQFTYATEEKRAH</sequence>
<dbReference type="STRING" id="3694.B9N9J6"/>
<feature type="domain" description="F-box associated beta-propeller type 1" evidence="1">
    <location>
        <begin position="90"/>
        <end position="294"/>
    </location>
</feature>
<dbReference type="InParanoid" id="B9N9J6"/>
<dbReference type="InterPro" id="IPR006527">
    <property type="entry name" value="F-box-assoc_dom_typ1"/>
</dbReference>
<dbReference type="PANTHER" id="PTHR35546:SF16">
    <property type="entry name" value="F-BOX ASSOCIATED UBIQUITINATION EFFECTOR FAMILY PROTEIN-RELATED"/>
    <property type="match status" value="1"/>
</dbReference>